<reference evidence="2" key="1">
    <citation type="submission" date="2020-03" db="EMBL/GenBank/DDBJ databases">
        <authorList>
            <person name="Weist P."/>
        </authorList>
    </citation>
    <scope>NUCLEOTIDE SEQUENCE</scope>
</reference>
<evidence type="ECO:0000313" key="2">
    <source>
        <dbReference type="EMBL" id="CAB1420358.1"/>
    </source>
</evidence>
<organism evidence="2 3">
    <name type="scientific">Pleuronectes platessa</name>
    <name type="common">European plaice</name>
    <dbReference type="NCBI Taxonomy" id="8262"/>
    <lineage>
        <taxon>Eukaryota</taxon>
        <taxon>Metazoa</taxon>
        <taxon>Chordata</taxon>
        <taxon>Craniata</taxon>
        <taxon>Vertebrata</taxon>
        <taxon>Euteleostomi</taxon>
        <taxon>Actinopterygii</taxon>
        <taxon>Neopterygii</taxon>
        <taxon>Teleostei</taxon>
        <taxon>Neoteleostei</taxon>
        <taxon>Acanthomorphata</taxon>
        <taxon>Carangaria</taxon>
        <taxon>Pleuronectiformes</taxon>
        <taxon>Pleuronectoidei</taxon>
        <taxon>Pleuronectidae</taxon>
        <taxon>Pleuronectes</taxon>
    </lineage>
</organism>
<protein>
    <submittedName>
        <fullName evidence="2">Uncharacterized protein</fullName>
    </submittedName>
</protein>
<feature type="region of interest" description="Disordered" evidence="1">
    <location>
        <begin position="1"/>
        <end position="87"/>
    </location>
</feature>
<keyword evidence="3" id="KW-1185">Reference proteome</keyword>
<accession>A0A9N7TZ74</accession>
<sequence>MYTDDPAITAPQHYSSSSSSSSSVKLCTMPQQNSTLASRSLPILPVLVRSPSPSGEHDKERSSTTGPLSRPPDLSSKESPQYIPYPEPVYRAVATDHNMSGSLP</sequence>
<dbReference type="AlphaFoldDB" id="A0A9N7TZ74"/>
<evidence type="ECO:0000313" key="3">
    <source>
        <dbReference type="Proteomes" id="UP001153269"/>
    </source>
</evidence>
<name>A0A9N7TZ74_PLEPL</name>
<comment type="caution">
    <text evidence="2">The sequence shown here is derived from an EMBL/GenBank/DDBJ whole genome shotgun (WGS) entry which is preliminary data.</text>
</comment>
<evidence type="ECO:0000256" key="1">
    <source>
        <dbReference type="SAM" id="MobiDB-lite"/>
    </source>
</evidence>
<dbReference type="Proteomes" id="UP001153269">
    <property type="component" value="Unassembled WGS sequence"/>
</dbReference>
<proteinExistence type="predicted"/>
<dbReference type="EMBL" id="CADEAL010000447">
    <property type="protein sequence ID" value="CAB1420358.1"/>
    <property type="molecule type" value="Genomic_DNA"/>
</dbReference>
<gene>
    <name evidence="2" type="ORF">PLEPLA_LOCUS8233</name>
</gene>
<feature type="compositionally biased region" description="Polar residues" evidence="1">
    <location>
        <begin position="29"/>
        <end position="38"/>
    </location>
</feature>